<dbReference type="Pfam" id="PF12796">
    <property type="entry name" value="Ank_2"/>
    <property type="match status" value="1"/>
</dbReference>
<evidence type="ECO:0000259" key="3">
    <source>
        <dbReference type="Pfam" id="PF07693"/>
    </source>
</evidence>
<dbReference type="PANTHER" id="PTHR24116">
    <property type="entry name" value="KINASE D-INTERACTING SUBSTRATE OF 220 KDA"/>
    <property type="match status" value="1"/>
</dbReference>
<dbReference type="AlphaFoldDB" id="A0AAV2QMF8"/>
<sequence length="355" mass="39589">LLLEFRPHLNSLDKDGRTPLTIACKEGYAEISNALLSAGAYVNIQDGNGNSNLIHAARSGHKAVVEALLKKHADVDMFNKDHKTPLYWAVEKGQNAIVKLLLSANPDLEHSTKDGDTALLRAVRTKNADVVQLLVDKKARVSHADKSGDTALHIAMRCRSKKIVEILLRNPKNSQLLYRPNRAGETPYNMDLANHKTIMGQIFGARRLNTNEDNENMLGYDLYSSSLADILSEPSLSLPISVGLYAKWGSGKSFLIRKLKEEMGNFAKQWVDPLFQPSPLVFLMVFHVALLAGLVSAVPSFSWQIGLAIACTVFCSSSCLLLFIWHASRKYNWPQWLKWSISLEEYMSSTKLLLQ</sequence>
<dbReference type="GO" id="GO:0019887">
    <property type="term" value="F:protein kinase regulator activity"/>
    <property type="evidence" value="ECO:0007669"/>
    <property type="project" value="TreeGrafter"/>
</dbReference>
<feature type="repeat" description="ANK" evidence="1">
    <location>
        <begin position="48"/>
        <end position="80"/>
    </location>
</feature>
<dbReference type="Proteomes" id="UP001497623">
    <property type="component" value="Unassembled WGS sequence"/>
</dbReference>
<organism evidence="4 5">
    <name type="scientific">Meganyctiphanes norvegica</name>
    <name type="common">Northern krill</name>
    <name type="synonym">Thysanopoda norvegica</name>
    <dbReference type="NCBI Taxonomy" id="48144"/>
    <lineage>
        <taxon>Eukaryota</taxon>
        <taxon>Metazoa</taxon>
        <taxon>Ecdysozoa</taxon>
        <taxon>Arthropoda</taxon>
        <taxon>Crustacea</taxon>
        <taxon>Multicrustacea</taxon>
        <taxon>Malacostraca</taxon>
        <taxon>Eumalacostraca</taxon>
        <taxon>Eucarida</taxon>
        <taxon>Euphausiacea</taxon>
        <taxon>Euphausiidae</taxon>
        <taxon>Meganyctiphanes</taxon>
    </lineage>
</organism>
<gene>
    <name evidence="4" type="ORF">MNOR_LOCUS13213</name>
</gene>
<keyword evidence="2" id="KW-0472">Membrane</keyword>
<feature type="transmembrane region" description="Helical" evidence="2">
    <location>
        <begin position="305"/>
        <end position="325"/>
    </location>
</feature>
<feature type="repeat" description="ANK" evidence="1">
    <location>
        <begin position="81"/>
        <end position="113"/>
    </location>
</feature>
<dbReference type="InterPro" id="IPR002110">
    <property type="entry name" value="Ankyrin_rpt"/>
</dbReference>
<accession>A0AAV2QMF8</accession>
<feature type="domain" description="KAP NTPase" evidence="3">
    <location>
        <begin position="220"/>
        <end position="270"/>
    </location>
</feature>
<dbReference type="InterPro" id="IPR052771">
    <property type="entry name" value="Neurotrophin_sig_adaptor"/>
</dbReference>
<evidence type="ECO:0000313" key="4">
    <source>
        <dbReference type="EMBL" id="CAL4087384.1"/>
    </source>
</evidence>
<evidence type="ECO:0000256" key="2">
    <source>
        <dbReference type="SAM" id="Phobius"/>
    </source>
</evidence>
<feature type="repeat" description="ANK" evidence="1">
    <location>
        <begin position="114"/>
        <end position="146"/>
    </location>
</feature>
<proteinExistence type="predicted"/>
<keyword evidence="1" id="KW-0040">ANK repeat</keyword>
<dbReference type="PROSITE" id="PS50088">
    <property type="entry name" value="ANK_REPEAT"/>
    <property type="match status" value="4"/>
</dbReference>
<feature type="transmembrane region" description="Helical" evidence="2">
    <location>
        <begin position="280"/>
        <end position="299"/>
    </location>
</feature>
<dbReference type="EMBL" id="CAXKWB010007483">
    <property type="protein sequence ID" value="CAL4087384.1"/>
    <property type="molecule type" value="Genomic_DNA"/>
</dbReference>
<keyword evidence="2" id="KW-1133">Transmembrane helix</keyword>
<evidence type="ECO:0000313" key="5">
    <source>
        <dbReference type="Proteomes" id="UP001497623"/>
    </source>
</evidence>
<dbReference type="SMART" id="SM00248">
    <property type="entry name" value="ANK"/>
    <property type="match status" value="5"/>
</dbReference>
<dbReference type="Pfam" id="PF13637">
    <property type="entry name" value="Ank_4"/>
    <property type="match status" value="1"/>
</dbReference>
<feature type="non-terminal residue" evidence="4">
    <location>
        <position position="1"/>
    </location>
</feature>
<dbReference type="Gene3D" id="1.25.40.20">
    <property type="entry name" value="Ankyrin repeat-containing domain"/>
    <property type="match status" value="2"/>
</dbReference>
<name>A0AAV2QMF8_MEGNR</name>
<dbReference type="InterPro" id="IPR036770">
    <property type="entry name" value="Ankyrin_rpt-contain_sf"/>
</dbReference>
<dbReference type="Pfam" id="PF07693">
    <property type="entry name" value="KAP_NTPase"/>
    <property type="match status" value="1"/>
</dbReference>
<dbReference type="GO" id="GO:0030165">
    <property type="term" value="F:PDZ domain binding"/>
    <property type="evidence" value="ECO:0007669"/>
    <property type="project" value="TreeGrafter"/>
</dbReference>
<feature type="non-terminal residue" evidence="4">
    <location>
        <position position="355"/>
    </location>
</feature>
<protein>
    <recommendedName>
        <fullName evidence="3">KAP NTPase domain-containing protein</fullName>
    </recommendedName>
</protein>
<dbReference type="InterPro" id="IPR011646">
    <property type="entry name" value="KAP_P-loop"/>
</dbReference>
<keyword evidence="2" id="KW-0812">Transmembrane</keyword>
<comment type="caution">
    <text evidence="4">The sequence shown here is derived from an EMBL/GenBank/DDBJ whole genome shotgun (WGS) entry which is preliminary data.</text>
</comment>
<reference evidence="4 5" key="1">
    <citation type="submission" date="2024-05" db="EMBL/GenBank/DDBJ databases">
        <authorList>
            <person name="Wallberg A."/>
        </authorList>
    </citation>
    <scope>NUCLEOTIDE SEQUENCE [LARGE SCALE GENOMIC DNA]</scope>
</reference>
<evidence type="ECO:0000256" key="1">
    <source>
        <dbReference type="PROSITE-ProRule" id="PRU00023"/>
    </source>
</evidence>
<feature type="repeat" description="ANK" evidence="1">
    <location>
        <begin position="15"/>
        <end position="47"/>
    </location>
</feature>
<dbReference type="PANTHER" id="PTHR24116:SF0">
    <property type="entry name" value="KINASE D-INTERACTING SUBSTRATE OF 220 KDA"/>
    <property type="match status" value="1"/>
</dbReference>
<dbReference type="PROSITE" id="PS50297">
    <property type="entry name" value="ANK_REP_REGION"/>
    <property type="match status" value="4"/>
</dbReference>
<keyword evidence="5" id="KW-1185">Reference proteome</keyword>
<dbReference type="SUPFAM" id="SSF48403">
    <property type="entry name" value="Ankyrin repeat"/>
    <property type="match status" value="1"/>
</dbReference>